<dbReference type="PANTHER" id="PTHR43464">
    <property type="entry name" value="METHYLTRANSFERASE"/>
    <property type="match status" value="1"/>
</dbReference>
<dbReference type="GO" id="GO:0032259">
    <property type="term" value="P:methylation"/>
    <property type="evidence" value="ECO:0007669"/>
    <property type="project" value="UniProtKB-KW"/>
</dbReference>
<dbReference type="Proteomes" id="UP001366060">
    <property type="component" value="Unassembled WGS sequence"/>
</dbReference>
<dbReference type="SUPFAM" id="SSF53335">
    <property type="entry name" value="S-adenosyl-L-methionine-dependent methyltransferases"/>
    <property type="match status" value="1"/>
</dbReference>
<dbReference type="EMBL" id="JBAKBA010000010">
    <property type="protein sequence ID" value="MEL0658668.1"/>
    <property type="molecule type" value="Genomic_DNA"/>
</dbReference>
<name>A0ABU9H9U2_9GAMM</name>
<evidence type="ECO:0000256" key="2">
    <source>
        <dbReference type="ARBA" id="ARBA00022679"/>
    </source>
</evidence>
<dbReference type="Pfam" id="PF13395">
    <property type="entry name" value="HNH_4"/>
    <property type="match status" value="1"/>
</dbReference>
<dbReference type="PANTHER" id="PTHR43464:SF19">
    <property type="entry name" value="UBIQUINONE BIOSYNTHESIS O-METHYLTRANSFERASE, MITOCHONDRIAL"/>
    <property type="match status" value="1"/>
</dbReference>
<dbReference type="GO" id="GO:0008168">
    <property type="term" value="F:methyltransferase activity"/>
    <property type="evidence" value="ECO:0007669"/>
    <property type="project" value="UniProtKB-KW"/>
</dbReference>
<dbReference type="CDD" id="cd02440">
    <property type="entry name" value="AdoMet_MTases"/>
    <property type="match status" value="1"/>
</dbReference>
<evidence type="ECO:0000256" key="1">
    <source>
        <dbReference type="ARBA" id="ARBA00022603"/>
    </source>
</evidence>
<keyword evidence="3" id="KW-0949">S-adenosyl-L-methionine</keyword>
<dbReference type="Pfam" id="PF13649">
    <property type="entry name" value="Methyltransf_25"/>
    <property type="match status" value="1"/>
</dbReference>
<dbReference type="RefSeq" id="WP_341627310.1">
    <property type="nucleotide sequence ID" value="NZ_JBAKBA010000010.1"/>
</dbReference>
<protein>
    <submittedName>
        <fullName evidence="6">Class I SAM-dependent methyltransferase</fullName>
    </submittedName>
</protein>
<gene>
    <name evidence="6" type="ORF">V6255_05885</name>
</gene>
<dbReference type="InterPro" id="IPR041698">
    <property type="entry name" value="Methyltransf_25"/>
</dbReference>
<accession>A0ABU9H9U2</accession>
<evidence type="ECO:0000313" key="6">
    <source>
        <dbReference type="EMBL" id="MEL0658668.1"/>
    </source>
</evidence>
<organism evidence="6 7">
    <name type="scientific">Psychromonas arctica</name>
    <dbReference type="NCBI Taxonomy" id="168275"/>
    <lineage>
        <taxon>Bacteria</taxon>
        <taxon>Pseudomonadati</taxon>
        <taxon>Pseudomonadota</taxon>
        <taxon>Gammaproteobacteria</taxon>
        <taxon>Alteromonadales</taxon>
        <taxon>Psychromonadaceae</taxon>
        <taxon>Psychromonas</taxon>
    </lineage>
</organism>
<evidence type="ECO:0000256" key="3">
    <source>
        <dbReference type="ARBA" id="ARBA00022691"/>
    </source>
</evidence>
<dbReference type="InterPro" id="IPR003615">
    <property type="entry name" value="HNH_nuc"/>
</dbReference>
<keyword evidence="2" id="KW-0808">Transferase</keyword>
<feature type="domain" description="HNH nuclease" evidence="4">
    <location>
        <begin position="464"/>
        <end position="503"/>
    </location>
</feature>
<dbReference type="Gene3D" id="3.40.50.150">
    <property type="entry name" value="Vaccinia Virus protein VP39"/>
    <property type="match status" value="1"/>
</dbReference>
<dbReference type="Gene3D" id="1.10.30.50">
    <property type="match status" value="1"/>
</dbReference>
<evidence type="ECO:0000259" key="4">
    <source>
        <dbReference type="Pfam" id="PF13395"/>
    </source>
</evidence>
<proteinExistence type="predicted"/>
<reference evidence="6 7" key="1">
    <citation type="submission" date="2024-02" db="EMBL/GenBank/DDBJ databases">
        <title>Bacteria isolated from the canopy kelp, Nereocystis luetkeana.</title>
        <authorList>
            <person name="Pfister C.A."/>
            <person name="Younker I.T."/>
            <person name="Light S.H."/>
        </authorList>
    </citation>
    <scope>NUCLEOTIDE SEQUENCE [LARGE SCALE GENOMIC DNA]</scope>
    <source>
        <strain evidence="6 7">TI.2.07</strain>
    </source>
</reference>
<comment type="caution">
    <text evidence="6">The sequence shown here is derived from an EMBL/GenBank/DDBJ whole genome shotgun (WGS) entry which is preliminary data.</text>
</comment>
<feature type="domain" description="Methyltransferase" evidence="5">
    <location>
        <begin position="44"/>
        <end position="143"/>
    </location>
</feature>
<keyword evidence="1 6" id="KW-0489">Methyltransferase</keyword>
<sequence length="581" mass="66232">MTANFYNKNASKLAEMYLSKTFEQVHESWLSYLTPILNKKEARILDIGAGAGRDSQYFAQQGAANNISVTAIEPALMLAELGKKHTQGLNINWLQDSLPDLTAVTRKEISFDLILLSAVWMHIPDAQRARSLRKLANLLKPGGLLVISLRHGESGDERNMYEVSSDALVQMSTKLGLSLLLVTDKKPDVIGREDVSWQTVVLKLPDDGSGAFPFIRHVALNDGKSATHKLALMRVLLRIADGQPGAVIRREDNRVILPVGLVALYWAHQYKDLIDKHQLYQTPNKNSNMGFMKEDGWHKLTHLSSSDYRIGNLFQGDQAIAMHKMLSASVANIKNMPCKFITFPNSAESVFEVSSKSVRAKDSLFLDLTTLNHWGEFSLPEHLWIAFSRYACWIEPVLVSEWTKTMAGYQGNRQYQAPEQQHKLVNALNWLEAKRSTSEVRNRFETLKKQNNSQHNCVWTNKTLNKQYAIDHCMPFARWPNNDLWNLLPSDVTANGQKSDRLPTEQKMRNAKQRITNWWQDAWLADNSIDISSQLNQKRFFAEANIALPDLESSNDSVDDLFEALLLQRERLKEMQQLREW</sequence>
<keyword evidence="7" id="KW-1185">Reference proteome</keyword>
<evidence type="ECO:0000313" key="7">
    <source>
        <dbReference type="Proteomes" id="UP001366060"/>
    </source>
</evidence>
<evidence type="ECO:0000259" key="5">
    <source>
        <dbReference type="Pfam" id="PF13649"/>
    </source>
</evidence>
<dbReference type="InterPro" id="IPR029063">
    <property type="entry name" value="SAM-dependent_MTases_sf"/>
</dbReference>